<evidence type="ECO:0000313" key="1">
    <source>
        <dbReference type="EMBL" id="BBL10334.1"/>
    </source>
</evidence>
<evidence type="ECO:0000313" key="2">
    <source>
        <dbReference type="Proteomes" id="UP000317465"/>
    </source>
</evidence>
<name>A0ACA8R022_9BACT</name>
<sequence>MIISVKRVFRRFYFVREYVIHIREAVPRGRMRAAFIRKLRSPGGSTPQCGLVRLSGGRCAG</sequence>
<organism evidence="1 2">
    <name type="scientific">Alistipes onderdonkii subsp. vulgaris</name>
    <dbReference type="NCBI Taxonomy" id="2585117"/>
    <lineage>
        <taxon>Bacteria</taxon>
        <taxon>Pseudomonadati</taxon>
        <taxon>Bacteroidota</taxon>
        <taxon>Bacteroidia</taxon>
        <taxon>Bacteroidales</taxon>
        <taxon>Rikenellaceae</taxon>
        <taxon>Alistipes</taxon>
    </lineage>
</organism>
<protein>
    <submittedName>
        <fullName evidence="1">Uncharacterized protein</fullName>
    </submittedName>
</protein>
<accession>A0ACA8R022</accession>
<reference evidence="1 2" key="1">
    <citation type="journal article" date="2020" name="Int. J. Syst. Evol. Microbiol.">
        <title>Alistipes communis sp. nov., Alistipes dispar sp. nov. and Alistipes onderdonkii subsp. vulgaris subsp. nov., isolated from human faeces, and creation of Alistipes onderdonkii subsp. onderdonkii subsp. nov.</title>
        <authorList>
            <person name="Sakamoto M."/>
            <person name="Ikeyama N."/>
            <person name="Ogata Y."/>
            <person name="Suda W."/>
            <person name="Iino T."/>
            <person name="Hattori M."/>
            <person name="Ohkuma M."/>
        </authorList>
    </citation>
    <scope>NUCLEOTIDE SEQUENCE [LARGE SCALE GENOMIC DNA]</scope>
    <source>
        <strain evidence="1 2">5CPYCFAH4</strain>
    </source>
</reference>
<proteinExistence type="predicted"/>
<gene>
    <name evidence="1" type="ORF">A5CPYCFAH4_25580</name>
</gene>
<keyword evidence="2" id="KW-1185">Reference proteome</keyword>
<dbReference type="EMBL" id="AP019737">
    <property type="protein sequence ID" value="BBL10334.1"/>
    <property type="molecule type" value="Genomic_DNA"/>
</dbReference>
<dbReference type="Proteomes" id="UP000317465">
    <property type="component" value="Chromosome"/>
</dbReference>